<gene>
    <name evidence="2" type="ORF">A7A09_008860</name>
</gene>
<keyword evidence="1" id="KW-0812">Transmembrane</keyword>
<comment type="caution">
    <text evidence="2">The sequence shown here is derived from an EMBL/GenBank/DDBJ whole genome shotgun (WGS) entry which is preliminary data.</text>
</comment>
<dbReference type="Proteomes" id="UP000238137">
    <property type="component" value="Unassembled WGS sequence"/>
</dbReference>
<organism evidence="2 3">
    <name type="scientific">Paracoccus methylarcula</name>
    <dbReference type="NCBI Taxonomy" id="72022"/>
    <lineage>
        <taxon>Bacteria</taxon>
        <taxon>Pseudomonadati</taxon>
        <taxon>Pseudomonadota</taxon>
        <taxon>Alphaproteobacteria</taxon>
        <taxon>Rhodobacterales</taxon>
        <taxon>Paracoccaceae</taxon>
        <taxon>Paracoccus</taxon>
    </lineage>
</organism>
<dbReference type="RefSeq" id="WP_106691039.1">
    <property type="nucleotide sequence ID" value="NZ_PXNQ02000004.1"/>
</dbReference>
<sequence>MEEHIVTRRISPYHAWQGPESEAPDAPLPIDLPAVEDHEAPSPLQALKARDLIYIAVGMFGTFAGGVLAAWWLK</sequence>
<reference evidence="2" key="1">
    <citation type="submission" date="2018-05" db="EMBL/GenBank/DDBJ databases">
        <title>Reclassification of Methylarcula marina and Methylarcula terricola as Paracoccus methylarcula sp.nov., comb.nov. and Paracoccus terricola comb.nov.</title>
        <authorList>
            <person name="Shmareva M.N."/>
            <person name="Doronina N.V."/>
            <person name="Vasilenko O.V."/>
            <person name="Tarlachkov S.V."/>
            <person name="Trotsenko Y.A."/>
        </authorList>
    </citation>
    <scope>NUCLEOTIDE SEQUENCE [LARGE SCALE GENOMIC DNA]</scope>
    <source>
        <strain evidence="2">VKM B-2159</strain>
    </source>
</reference>
<evidence type="ECO:0000256" key="1">
    <source>
        <dbReference type="SAM" id="Phobius"/>
    </source>
</evidence>
<name>A0A3R7NY56_9RHOB</name>
<keyword evidence="1" id="KW-0472">Membrane</keyword>
<dbReference type="EMBL" id="PXNQ02000004">
    <property type="protein sequence ID" value="RNF35063.1"/>
    <property type="molecule type" value="Genomic_DNA"/>
</dbReference>
<evidence type="ECO:0000313" key="3">
    <source>
        <dbReference type="Proteomes" id="UP000238137"/>
    </source>
</evidence>
<proteinExistence type="predicted"/>
<protein>
    <submittedName>
        <fullName evidence="2">Uncharacterized protein</fullName>
    </submittedName>
</protein>
<keyword evidence="3" id="KW-1185">Reference proteome</keyword>
<feature type="transmembrane region" description="Helical" evidence="1">
    <location>
        <begin position="52"/>
        <end position="73"/>
    </location>
</feature>
<keyword evidence="1" id="KW-1133">Transmembrane helix</keyword>
<dbReference type="AlphaFoldDB" id="A0A3R7NY56"/>
<evidence type="ECO:0000313" key="2">
    <source>
        <dbReference type="EMBL" id="RNF35063.1"/>
    </source>
</evidence>
<accession>A0A3R7NY56</accession>